<keyword evidence="2" id="KW-0812">Transmembrane</keyword>
<sequence>MKHIRLFLADARRHQGLALIIVLSMLALATIVILAFLSVADTENKATNVYSASQSSRRFADTAVNMVISQIRAGSARETPGTPVIHATQPGAVRKYAASGDFLAGYKLFSDKDMVYRATGNSGQVNQAEFDFVRNSEPPADWNQGNNLARYVDLNDPVIKGVATGAENNKAQPQIYFPIIDPRAGQDIDPTGQETPVEGFSYETKTALTSATLSGVAVGQDTAPIVKPAADTLANNINTLRLAMPVQWLYVLKDGTVGYLNDGLNFMVLDNQEGGLPGGPSVSPDEDYGVPSEVNPIVGRVAFWTDDETCKVNINTASEPTYVGQPIYYHERDHQWGDYPPATREYQRYPGHPATVALSSILYPNPLQSANRSLDTYGRAGPVANKARALAVKERIYDLIPRIHTGGSIAGTRTFEADDFDSNDTEVGSMVAIEDAMNERLYSSVDELLFDQTNDNTSRILNNAQANAEVTLFNKTTLERASAFLTASSRASEINLFGIPRIAMWPLPDASSSPAVPGTGYDSLIRFCSRLGSASNLYAFQRKLSRTIPGVGNGAFGDISIQRNLDLLNMLDKMLGNLPEGSQQPFPTKSIIGETASTFEAKLTEDNTHQLIVSMFDYIRSINLYDSFLVPSSREDWPEASSSANIYDVREDTEQFKTYTPGVYRNSSTTVDSNTGISYKEDPRRDRFFPGHGQVTPSLHPSWKVTNGGSVKGFGRFISISEIGIQFICTADGQNDMYSWRIPEKDNSAPESNVEKPRQFKIPEIALEALDADPRVSGGRTALVVDGTEYDATSQTKIFDVEQNNVPGFAPTGRYLTNLEAIHWSKTGAGANTKLFKNRFYSNYPPLSNPDTYVDYGIASGSSKPLSIEDPNHGKYRENHPGFQRENWNYTLDFDTPLETNQKRIQAMLQLEFFTPSVGYTEINPEYTIVLSGSDVSNLRVGNNVLFSTTTDLVLKSGNSLYLQGSSPEIGGFVSFRSVLLDRPVATRPPMPSDTGYESSATGSTHSQVLNLNLVSNFFTWEHGQPLEFQGGNIEIKIYDHHVNAGTTDDPVQIIQFNMLDGQFPAPDLVVVGTSGMDLVDKSGKQYTHPVIQAPHWWAFHKDGVFRTKDGELRGKELRGRLFKYTSPDPNGGSVAKVPDIDKFDIYHQCMPGAHALIYSGDLDNFKDVVIQPKEKLYEDKMLRIAYGPNETLVPARATVDDQSWNRPWHFGTDTVRALQPPYGDARLIAGKYKVEPSDWRPHRFWNDQNEYMAHNFSGYNAGGEPGFDRGISNMALVSTANNQSRGLPVNVTAKPERTPDAPHGTSNPNSGHLKMQRYYDFDDSNPGGRVGPFINKVDEGNYAVYTEKLSTWTQAMKWRFTYFKGADTNAAYANSTGSYFSPNRMVSSPVVMGSLPSRLWDANGEGAWTNLLFRPYVPVDAGESGSLVTPATSHPGQASPPDHYLLDLFWMPVVEPYAISEPLSTAGKINLNYQIMPFTHIRRATAVHAAMKGELMAALPNASYEMSKDVSNSWSRDGQTEPRFRSETNGNHYWHREIVIDRFYPETQLWWEQGLAERVQGTLRQFEERFNFGRGEMLGATGNTTADASFRGGLFRTTSQLCEMHLIPGKVDTGANVTATEMSGTKSTRDNALSKFWGKHAATGDNTRERPYSNLYAKFTTRSNTFKVHVRSQAIRKALRSVDHDKFDPDKDLVSGEFRGSFLLERYIDQADLSNPQNNVDYAAASNPFALKPLESYYRFRVLESKRFAP</sequence>
<proteinExistence type="predicted"/>
<evidence type="ECO:0000313" key="3">
    <source>
        <dbReference type="EMBL" id="TDU71151.1"/>
    </source>
</evidence>
<reference evidence="3 4" key="1">
    <citation type="submission" date="2019-03" db="EMBL/GenBank/DDBJ databases">
        <title>Genomic Encyclopedia of Archaeal and Bacterial Type Strains, Phase II (KMG-II): from individual species to whole genera.</title>
        <authorList>
            <person name="Goeker M."/>
        </authorList>
    </citation>
    <scope>NUCLEOTIDE SEQUENCE [LARGE SCALE GENOMIC DNA]</scope>
    <source>
        <strain evidence="3 4">ATCC 25309</strain>
    </source>
</reference>
<dbReference type="Proteomes" id="UP000295662">
    <property type="component" value="Unassembled WGS sequence"/>
</dbReference>
<dbReference type="InterPro" id="IPR019840">
    <property type="entry name" value="Verru/Chthon_A"/>
</dbReference>
<protein>
    <submittedName>
        <fullName evidence="3">Uncharacterized protein (TIGR02600 family)</fullName>
    </submittedName>
</protein>
<dbReference type="EMBL" id="SOCA01000003">
    <property type="protein sequence ID" value="TDU71151.1"/>
    <property type="molecule type" value="Genomic_DNA"/>
</dbReference>
<evidence type="ECO:0000313" key="4">
    <source>
        <dbReference type="Proteomes" id="UP000295662"/>
    </source>
</evidence>
<comment type="caution">
    <text evidence="3">The sequence shown here is derived from an EMBL/GenBank/DDBJ whole genome shotgun (WGS) entry which is preliminary data.</text>
</comment>
<keyword evidence="2" id="KW-1133">Transmembrane helix</keyword>
<gene>
    <name evidence="3" type="ORF">EI77_02270</name>
</gene>
<keyword evidence="4" id="KW-1185">Reference proteome</keyword>
<evidence type="ECO:0000256" key="1">
    <source>
        <dbReference type="SAM" id="MobiDB-lite"/>
    </source>
</evidence>
<keyword evidence="2" id="KW-0472">Membrane</keyword>
<feature type="region of interest" description="Disordered" evidence="1">
    <location>
        <begin position="1293"/>
        <end position="1314"/>
    </location>
</feature>
<name>A0A4R7RZ61_9BACT</name>
<evidence type="ECO:0000256" key="2">
    <source>
        <dbReference type="SAM" id="Phobius"/>
    </source>
</evidence>
<dbReference type="NCBIfam" id="TIGR02600">
    <property type="entry name" value="Verru_Chthon_A"/>
    <property type="match status" value="1"/>
</dbReference>
<organism evidence="3 4">
    <name type="scientific">Prosthecobacter fusiformis</name>
    <dbReference type="NCBI Taxonomy" id="48464"/>
    <lineage>
        <taxon>Bacteria</taxon>
        <taxon>Pseudomonadati</taxon>
        <taxon>Verrucomicrobiota</taxon>
        <taxon>Verrucomicrobiia</taxon>
        <taxon>Verrucomicrobiales</taxon>
        <taxon>Verrucomicrobiaceae</taxon>
        <taxon>Prosthecobacter</taxon>
    </lineage>
</organism>
<accession>A0A4R7RZ61</accession>
<feature type="transmembrane region" description="Helical" evidence="2">
    <location>
        <begin position="16"/>
        <end position="37"/>
    </location>
</feature>